<evidence type="ECO:0000259" key="8">
    <source>
        <dbReference type="Pfam" id="PF02771"/>
    </source>
</evidence>
<dbReference type="PANTHER" id="PTHR43292">
    <property type="entry name" value="ACYL-COA DEHYDROGENASE"/>
    <property type="match status" value="1"/>
</dbReference>
<reference evidence="10" key="1">
    <citation type="submission" date="2017-06" db="EMBL/GenBank/DDBJ databases">
        <title>Herbaspirillum phytohormonus sp. nov., isolated from the root nodule of Robinia pseudoacacia in lead-zinc mine.</title>
        <authorList>
            <person name="Fan M."/>
            <person name="Lin Y."/>
        </authorList>
    </citation>
    <scope>NUCLEOTIDE SEQUENCE [LARGE SCALE GENOMIC DNA]</scope>
    <source>
        <strain evidence="10">SC-089</strain>
    </source>
</reference>
<sequence>MAFDQSDLELLRDSVRDFLGRDDQGRRIRAQVVAGGGLDRGFWQGVAQAGWLAACVPPECDGLGLGLRVAAAMSEEMGRSFVAEPFISVAVQAATLLGSLPESELRGQLLRGLADGSVVPGIAWQARLGQLEPELAAAGAAPGTPLTIDRSYVAVAPLAGADGWLALAGTQGHPVLAWVPARAPEVAVEVQRRIDGADAGTLRISGYPVPAENVLAQGADVPGLLAAALDRARVAQAAQLLGVARRVFDMTLDYLKVRVQFGKPIGSFQSLQHRMVDGYMQIQLLDYALQQALDAIEADERQLAPQASRLKVRAEAAAGLVTRLAVQMHGGMGYSDESDVGLGLKRALCLCAELGNARGHRQRYFSSLRGTAAATETAAGDADAWTEFPQDADWEAMPEAQFRGMLRAFFRKHYPEHLRHKTARLHWHEIKGWYQTLSRQKWIAPAWPKEHGGMALSPTKMIAYIEEQERYGVGRPPDQGLVMLGPILLRFGTPEQQARYLPRILSGEHVWAQGYSEPGAGSDLASLRCEAVADGEHFVVNGQKTWSTLAQDATHMFMLVRTDKTVKKQAGISFLLVDLASPGVQVRPIRTIAGDEEYCEVFFENVRVPRENLVGELNQGWTISKALLGLERLFSGSPKHSRNTLGMVDKIAECQGLFEDAAFAADYAQLHIDLADLSAAYAAFADMVRRGQPLPPDVSLLKIWATETHERISLLLLDAAREQAGTIGNAYFAAAGAQAEPVAVENVQMPLFNAAAAKIFSGTNEIQRNILAKAVLGLPV</sequence>
<keyword evidence="5" id="KW-0560">Oxidoreductase</keyword>
<dbReference type="InterPro" id="IPR009075">
    <property type="entry name" value="AcylCo_DH/oxidase_C"/>
</dbReference>
<dbReference type="InterPro" id="IPR037069">
    <property type="entry name" value="AcylCoA_DH/ox_N_sf"/>
</dbReference>
<dbReference type="SUPFAM" id="SSF47203">
    <property type="entry name" value="Acyl-CoA dehydrogenase C-terminal domain-like"/>
    <property type="match status" value="2"/>
</dbReference>
<dbReference type="GO" id="GO:0050660">
    <property type="term" value="F:flavin adenine dinucleotide binding"/>
    <property type="evidence" value="ECO:0007669"/>
    <property type="project" value="InterPro"/>
</dbReference>
<dbReference type="InterPro" id="IPR046373">
    <property type="entry name" value="Acyl-CoA_Oxase/DH_mid-dom_sf"/>
</dbReference>
<feature type="domain" description="Acyl-CoA dehydrogenase/oxidase N-terminal" evidence="8">
    <location>
        <begin position="400"/>
        <end position="508"/>
    </location>
</feature>
<dbReference type="EMBL" id="NJIH01000019">
    <property type="protein sequence ID" value="OWT53794.1"/>
    <property type="molecule type" value="Genomic_DNA"/>
</dbReference>
<dbReference type="PANTHER" id="PTHR43292:SF3">
    <property type="entry name" value="ACYL-COA DEHYDROGENASE FADE29"/>
    <property type="match status" value="1"/>
</dbReference>
<evidence type="ECO:0000256" key="2">
    <source>
        <dbReference type="ARBA" id="ARBA00009347"/>
    </source>
</evidence>
<proteinExistence type="inferred from homology"/>
<comment type="caution">
    <text evidence="9">The sequence shown here is derived from an EMBL/GenBank/DDBJ whole genome shotgun (WGS) entry which is preliminary data.</text>
</comment>
<dbReference type="FunFam" id="2.40.110.10:FF:000011">
    <property type="entry name" value="Acyl-CoA dehydrogenase FadE34"/>
    <property type="match status" value="1"/>
</dbReference>
<dbReference type="InterPro" id="IPR006091">
    <property type="entry name" value="Acyl-CoA_Oxase/DH_mid-dom"/>
</dbReference>
<dbReference type="SUPFAM" id="SSF56645">
    <property type="entry name" value="Acyl-CoA dehydrogenase NM domain-like"/>
    <property type="match status" value="2"/>
</dbReference>
<dbReference type="AlphaFoldDB" id="A0A225LWV0"/>
<dbReference type="GO" id="GO:0016627">
    <property type="term" value="F:oxidoreductase activity, acting on the CH-CH group of donors"/>
    <property type="evidence" value="ECO:0007669"/>
    <property type="project" value="InterPro"/>
</dbReference>
<evidence type="ECO:0000256" key="3">
    <source>
        <dbReference type="ARBA" id="ARBA00022630"/>
    </source>
</evidence>
<dbReference type="Pfam" id="PF00441">
    <property type="entry name" value="Acyl-CoA_dh_1"/>
    <property type="match status" value="2"/>
</dbReference>
<dbReference type="InterPro" id="IPR052161">
    <property type="entry name" value="Mycobact_Acyl-CoA_DH"/>
</dbReference>
<feature type="domain" description="Acyl-CoA dehydrogenase/oxidase C-terminal" evidence="6">
    <location>
        <begin position="619"/>
        <end position="776"/>
    </location>
</feature>
<feature type="domain" description="Acyl-CoA dehydrogenase/oxidase N-terminal" evidence="8">
    <location>
        <begin position="7"/>
        <end position="116"/>
    </location>
</feature>
<keyword evidence="3" id="KW-0285">Flavoprotein</keyword>
<evidence type="ECO:0000256" key="1">
    <source>
        <dbReference type="ARBA" id="ARBA00001974"/>
    </source>
</evidence>
<dbReference type="Gene3D" id="2.40.110.10">
    <property type="entry name" value="Butyryl-CoA Dehydrogenase, subunit A, domain 2"/>
    <property type="match status" value="1"/>
</dbReference>
<evidence type="ECO:0000256" key="5">
    <source>
        <dbReference type="ARBA" id="ARBA00023002"/>
    </source>
</evidence>
<feature type="domain" description="Acyl-CoA dehydrogenase/oxidase C-terminal" evidence="6">
    <location>
        <begin position="227"/>
        <end position="349"/>
    </location>
</feature>
<dbReference type="Proteomes" id="UP000214603">
    <property type="component" value="Unassembled WGS sequence"/>
</dbReference>
<evidence type="ECO:0000259" key="6">
    <source>
        <dbReference type="Pfam" id="PF00441"/>
    </source>
</evidence>
<evidence type="ECO:0000313" key="10">
    <source>
        <dbReference type="Proteomes" id="UP000214603"/>
    </source>
</evidence>
<dbReference type="InterPro" id="IPR009100">
    <property type="entry name" value="AcylCoA_DH/oxidase_NM_dom_sf"/>
</dbReference>
<dbReference type="OrthoDB" id="9770681at2"/>
<evidence type="ECO:0000256" key="4">
    <source>
        <dbReference type="ARBA" id="ARBA00022827"/>
    </source>
</evidence>
<accession>A0A225LWV0</accession>
<dbReference type="Pfam" id="PF02771">
    <property type="entry name" value="Acyl-CoA_dh_N"/>
    <property type="match status" value="2"/>
</dbReference>
<dbReference type="GO" id="GO:0005886">
    <property type="term" value="C:plasma membrane"/>
    <property type="evidence" value="ECO:0007669"/>
    <property type="project" value="TreeGrafter"/>
</dbReference>
<dbReference type="Gene3D" id="1.20.140.10">
    <property type="entry name" value="Butyryl-CoA Dehydrogenase, subunit A, domain 3"/>
    <property type="match status" value="2"/>
</dbReference>
<organism evidence="9 10">
    <name type="scientific">Candidimonas nitroreducens</name>
    <dbReference type="NCBI Taxonomy" id="683354"/>
    <lineage>
        <taxon>Bacteria</taxon>
        <taxon>Pseudomonadati</taxon>
        <taxon>Pseudomonadota</taxon>
        <taxon>Betaproteobacteria</taxon>
        <taxon>Burkholderiales</taxon>
        <taxon>Alcaligenaceae</taxon>
        <taxon>Candidimonas</taxon>
    </lineage>
</organism>
<name>A0A225LWV0_9BURK</name>
<evidence type="ECO:0000259" key="7">
    <source>
        <dbReference type="Pfam" id="PF02770"/>
    </source>
</evidence>
<comment type="similarity">
    <text evidence="2">Belongs to the acyl-CoA dehydrogenase family.</text>
</comment>
<dbReference type="RefSeq" id="WP_088605974.1">
    <property type="nucleotide sequence ID" value="NZ_NJIH01000019.1"/>
</dbReference>
<feature type="domain" description="Acyl-CoA oxidase/dehydrogenase middle" evidence="7">
    <location>
        <begin position="512"/>
        <end position="606"/>
    </location>
</feature>
<dbReference type="InterPro" id="IPR036250">
    <property type="entry name" value="AcylCo_DH-like_C"/>
</dbReference>
<gene>
    <name evidence="9" type="ORF">CEY11_23855</name>
</gene>
<dbReference type="Gene3D" id="1.10.540.10">
    <property type="entry name" value="Acyl-CoA dehydrogenase/oxidase, N-terminal domain"/>
    <property type="match status" value="2"/>
</dbReference>
<protein>
    <submittedName>
        <fullName evidence="9">Acyl-CoA dehydrogenase</fullName>
    </submittedName>
</protein>
<evidence type="ECO:0000313" key="9">
    <source>
        <dbReference type="EMBL" id="OWT53794.1"/>
    </source>
</evidence>
<dbReference type="CDD" id="cd00567">
    <property type="entry name" value="ACAD"/>
    <property type="match status" value="1"/>
</dbReference>
<dbReference type="InterPro" id="IPR013786">
    <property type="entry name" value="AcylCoA_DH/ox_N"/>
</dbReference>
<keyword evidence="10" id="KW-1185">Reference proteome</keyword>
<dbReference type="Pfam" id="PF02770">
    <property type="entry name" value="Acyl-CoA_dh_M"/>
    <property type="match status" value="1"/>
</dbReference>
<keyword evidence="4" id="KW-0274">FAD</keyword>
<comment type="cofactor">
    <cofactor evidence="1">
        <name>FAD</name>
        <dbReference type="ChEBI" id="CHEBI:57692"/>
    </cofactor>
</comment>